<evidence type="ECO:0000313" key="3">
    <source>
        <dbReference type="Proteomes" id="UP001153328"/>
    </source>
</evidence>
<dbReference type="Proteomes" id="UP001153328">
    <property type="component" value="Unassembled WGS sequence"/>
</dbReference>
<proteinExistence type="predicted"/>
<dbReference type="Gene3D" id="1.10.1200.10">
    <property type="entry name" value="ACP-like"/>
    <property type="match status" value="1"/>
</dbReference>
<dbReference type="SUPFAM" id="SSF47336">
    <property type="entry name" value="ACP-like"/>
    <property type="match status" value="1"/>
</dbReference>
<organism evidence="2 3">
    <name type="scientific">Actinacidiphila bryophytorum</name>
    <dbReference type="NCBI Taxonomy" id="1436133"/>
    <lineage>
        <taxon>Bacteria</taxon>
        <taxon>Bacillati</taxon>
        <taxon>Actinomycetota</taxon>
        <taxon>Actinomycetes</taxon>
        <taxon>Kitasatosporales</taxon>
        <taxon>Streptomycetaceae</taxon>
        <taxon>Actinacidiphila</taxon>
    </lineage>
</organism>
<accession>A0A9W4H8G4</accession>
<gene>
    <name evidence="2" type="ORF">SBRY_90063</name>
</gene>
<name>A0A9W4H8G4_9ACTN</name>
<feature type="domain" description="Carrier" evidence="1">
    <location>
        <begin position="6"/>
        <end position="82"/>
    </location>
</feature>
<evidence type="ECO:0000259" key="1">
    <source>
        <dbReference type="PROSITE" id="PS50075"/>
    </source>
</evidence>
<dbReference type="AlphaFoldDB" id="A0A9W4H8G4"/>
<dbReference type="RefSeq" id="WP_205046232.1">
    <property type="nucleotide sequence ID" value="NZ_CAJVAX010000023.1"/>
</dbReference>
<sequence length="82" mass="9261">MAVISADTRDRIKRLVSDVLEVESDEMTDTSRFVEDHDADSMRLIEILSSLELNLKVTIPQSELPRMVNLSGVYDVVGEIRP</sequence>
<evidence type="ECO:0000313" key="2">
    <source>
        <dbReference type="EMBL" id="CAG7657848.1"/>
    </source>
</evidence>
<comment type="caution">
    <text evidence="2">The sequence shown here is derived from an EMBL/GenBank/DDBJ whole genome shotgun (WGS) entry which is preliminary data.</text>
</comment>
<dbReference type="InterPro" id="IPR036736">
    <property type="entry name" value="ACP-like_sf"/>
</dbReference>
<dbReference type="EMBL" id="CAJVAX010000023">
    <property type="protein sequence ID" value="CAG7657848.1"/>
    <property type="molecule type" value="Genomic_DNA"/>
</dbReference>
<keyword evidence="3" id="KW-1185">Reference proteome</keyword>
<dbReference type="InterPro" id="IPR009081">
    <property type="entry name" value="PP-bd_ACP"/>
</dbReference>
<dbReference type="PROSITE" id="PS50075">
    <property type="entry name" value="CARRIER"/>
    <property type="match status" value="1"/>
</dbReference>
<protein>
    <submittedName>
        <fullName evidence="2">Polyketide-8 synthase acyl carrier protein 1</fullName>
    </submittedName>
</protein>
<reference evidence="2" key="1">
    <citation type="submission" date="2021-06" db="EMBL/GenBank/DDBJ databases">
        <authorList>
            <person name="Arsene-Ploetze F."/>
        </authorList>
    </citation>
    <scope>NUCLEOTIDE SEQUENCE</scope>
    <source>
        <strain evidence="2">SBRY1</strain>
    </source>
</reference>
<dbReference type="Pfam" id="PF00550">
    <property type="entry name" value="PP-binding"/>
    <property type="match status" value="1"/>
</dbReference>